<gene>
    <name evidence="2" type="ORF">SYK_21460</name>
</gene>
<feature type="domain" description="Rhodanese" evidence="1">
    <location>
        <begin position="33"/>
        <end position="118"/>
    </location>
</feature>
<accession>A0ABN6S6R6</accession>
<dbReference type="SUPFAM" id="SSF52821">
    <property type="entry name" value="Rhodanese/Cell cycle control phosphatase"/>
    <property type="match status" value="1"/>
</dbReference>
<keyword evidence="3" id="KW-1185">Reference proteome</keyword>
<dbReference type="InterPro" id="IPR036873">
    <property type="entry name" value="Rhodanese-like_dom_sf"/>
</dbReference>
<evidence type="ECO:0000313" key="2">
    <source>
        <dbReference type="EMBL" id="BDQ37786.1"/>
    </source>
</evidence>
<dbReference type="EMBL" id="AP026709">
    <property type="protein sequence ID" value="BDQ37786.1"/>
    <property type="molecule type" value="Genomic_DNA"/>
</dbReference>
<dbReference type="PANTHER" id="PTHR43031:SF1">
    <property type="entry name" value="PYRIDINE NUCLEOTIDE-DISULPHIDE OXIDOREDUCTASE"/>
    <property type="match status" value="1"/>
</dbReference>
<dbReference type="PANTHER" id="PTHR43031">
    <property type="entry name" value="FAD-DEPENDENT OXIDOREDUCTASE"/>
    <property type="match status" value="1"/>
</dbReference>
<dbReference type="PROSITE" id="PS50206">
    <property type="entry name" value="RHODANESE_3"/>
    <property type="match status" value="1"/>
</dbReference>
<reference evidence="2 3" key="1">
    <citation type="submission" date="2022-08" db="EMBL/GenBank/DDBJ databases">
        <title>Genome Sequence of the sulphate-reducing bacterium, Pseudodesulfovibrio sp. SYK.</title>
        <authorList>
            <person name="Kondo R."/>
            <person name="Kataoka T."/>
        </authorList>
    </citation>
    <scope>NUCLEOTIDE SEQUENCE [LARGE SCALE GENOMIC DNA]</scope>
    <source>
        <strain evidence="2 3">SYK</strain>
    </source>
</reference>
<evidence type="ECO:0000313" key="3">
    <source>
        <dbReference type="Proteomes" id="UP001317742"/>
    </source>
</evidence>
<dbReference type="Gene3D" id="3.40.250.10">
    <property type="entry name" value="Rhodanese-like domain"/>
    <property type="match status" value="1"/>
</dbReference>
<name>A0ABN6S6R6_9BACT</name>
<dbReference type="Proteomes" id="UP001317742">
    <property type="component" value="Chromosome"/>
</dbReference>
<sequence>MDEFNDILEEMDFQFFGAGEHGMSVEDMRHAIGNDHFLFLDVRTNEEVAHVSFPFAKHIPLNELPKRLDELPRDKFIVTFCAAVFRGAIAFAYLRANGFDEVKGLTASLEDMVMPFKPGPLAKI</sequence>
<dbReference type="InterPro" id="IPR050229">
    <property type="entry name" value="GlpE_sulfurtransferase"/>
</dbReference>
<organism evidence="2 3">
    <name type="scientific">Pseudodesulfovibrio nedwellii</name>
    <dbReference type="NCBI Taxonomy" id="2973072"/>
    <lineage>
        <taxon>Bacteria</taxon>
        <taxon>Pseudomonadati</taxon>
        <taxon>Thermodesulfobacteriota</taxon>
        <taxon>Desulfovibrionia</taxon>
        <taxon>Desulfovibrionales</taxon>
        <taxon>Desulfovibrionaceae</taxon>
    </lineage>
</organism>
<protein>
    <recommendedName>
        <fullName evidence="1">Rhodanese domain-containing protein</fullName>
    </recommendedName>
</protein>
<dbReference type="SMART" id="SM00450">
    <property type="entry name" value="RHOD"/>
    <property type="match status" value="1"/>
</dbReference>
<dbReference type="Pfam" id="PF00581">
    <property type="entry name" value="Rhodanese"/>
    <property type="match status" value="1"/>
</dbReference>
<proteinExistence type="predicted"/>
<dbReference type="RefSeq" id="WP_281760304.1">
    <property type="nucleotide sequence ID" value="NZ_AP026709.1"/>
</dbReference>
<evidence type="ECO:0000259" key="1">
    <source>
        <dbReference type="PROSITE" id="PS50206"/>
    </source>
</evidence>
<dbReference type="InterPro" id="IPR001763">
    <property type="entry name" value="Rhodanese-like_dom"/>
</dbReference>